<evidence type="ECO:0000313" key="2">
    <source>
        <dbReference type="EMBL" id="GAF82254.1"/>
    </source>
</evidence>
<feature type="region of interest" description="Disordered" evidence="1">
    <location>
        <begin position="1"/>
        <end position="38"/>
    </location>
</feature>
<protein>
    <submittedName>
        <fullName evidence="2">Uncharacterized protein</fullName>
    </submittedName>
</protein>
<reference evidence="2" key="1">
    <citation type="journal article" date="2014" name="Front. Microbiol.">
        <title>High frequency of phylogenetically diverse reductive dehalogenase-homologous genes in deep subseafloor sedimentary metagenomes.</title>
        <authorList>
            <person name="Kawai M."/>
            <person name="Futagami T."/>
            <person name="Toyoda A."/>
            <person name="Takaki Y."/>
            <person name="Nishi S."/>
            <person name="Hori S."/>
            <person name="Arai W."/>
            <person name="Tsubouchi T."/>
            <person name="Morono Y."/>
            <person name="Uchiyama I."/>
            <person name="Ito T."/>
            <person name="Fujiyama A."/>
            <person name="Inagaki F."/>
            <person name="Takami H."/>
        </authorList>
    </citation>
    <scope>NUCLEOTIDE SEQUENCE</scope>
    <source>
        <strain evidence="2">Expedition CK06-06</strain>
    </source>
</reference>
<comment type="caution">
    <text evidence="2">The sequence shown here is derived from an EMBL/GenBank/DDBJ whole genome shotgun (WGS) entry which is preliminary data.</text>
</comment>
<proteinExistence type="predicted"/>
<name>X0SMH9_9ZZZZ</name>
<dbReference type="AlphaFoldDB" id="X0SMH9"/>
<sequence length="38" mass="4167">MRKTGRFIVDTHVHSQRHAAGGSLKGSKDYGDQGRIQA</sequence>
<organism evidence="2">
    <name type="scientific">marine sediment metagenome</name>
    <dbReference type="NCBI Taxonomy" id="412755"/>
    <lineage>
        <taxon>unclassified sequences</taxon>
        <taxon>metagenomes</taxon>
        <taxon>ecological metagenomes</taxon>
    </lineage>
</organism>
<gene>
    <name evidence="2" type="ORF">S01H1_16487</name>
</gene>
<evidence type="ECO:0000256" key="1">
    <source>
        <dbReference type="SAM" id="MobiDB-lite"/>
    </source>
</evidence>
<feature type="non-terminal residue" evidence="2">
    <location>
        <position position="38"/>
    </location>
</feature>
<dbReference type="EMBL" id="BARS01008677">
    <property type="protein sequence ID" value="GAF82254.1"/>
    <property type="molecule type" value="Genomic_DNA"/>
</dbReference>
<accession>X0SMH9</accession>